<sequence>MVRAEMISTRRKERLHTSKFLCSDICFSNDATPIVPSTRSNHGSPTCAFCCKVVASTTLQLKCFGPLVNRRAGYSRLELD</sequence>
<organism evidence="1 2">
    <name type="scientific">Athelia psychrophila</name>
    <dbReference type="NCBI Taxonomy" id="1759441"/>
    <lineage>
        <taxon>Eukaryota</taxon>
        <taxon>Fungi</taxon>
        <taxon>Dikarya</taxon>
        <taxon>Basidiomycota</taxon>
        <taxon>Agaricomycotina</taxon>
        <taxon>Agaricomycetes</taxon>
        <taxon>Agaricomycetidae</taxon>
        <taxon>Atheliales</taxon>
        <taxon>Atheliaceae</taxon>
        <taxon>Athelia</taxon>
    </lineage>
</organism>
<accession>A0A166BV19</accession>
<reference evidence="1 2" key="1">
    <citation type="journal article" date="2016" name="Mol. Biol. Evol.">
        <title>Comparative Genomics of Early-Diverging Mushroom-Forming Fungi Provides Insights into the Origins of Lignocellulose Decay Capabilities.</title>
        <authorList>
            <person name="Nagy L.G."/>
            <person name="Riley R."/>
            <person name="Tritt A."/>
            <person name="Adam C."/>
            <person name="Daum C."/>
            <person name="Floudas D."/>
            <person name="Sun H."/>
            <person name="Yadav J.S."/>
            <person name="Pangilinan J."/>
            <person name="Larsson K.H."/>
            <person name="Matsuura K."/>
            <person name="Barry K."/>
            <person name="Labutti K."/>
            <person name="Kuo R."/>
            <person name="Ohm R.A."/>
            <person name="Bhattacharya S.S."/>
            <person name="Shirouzu T."/>
            <person name="Yoshinaga Y."/>
            <person name="Martin F.M."/>
            <person name="Grigoriev I.V."/>
            <person name="Hibbett D.S."/>
        </authorList>
    </citation>
    <scope>NUCLEOTIDE SEQUENCE [LARGE SCALE GENOMIC DNA]</scope>
    <source>
        <strain evidence="1 2">CBS 109695</strain>
    </source>
</reference>
<feature type="non-terminal residue" evidence="1">
    <location>
        <position position="80"/>
    </location>
</feature>
<gene>
    <name evidence="1" type="ORF">FIBSPDRAFT_869755</name>
</gene>
<dbReference type="AlphaFoldDB" id="A0A166BV19"/>
<proteinExistence type="predicted"/>
<protein>
    <submittedName>
        <fullName evidence="1">Uncharacterized protein</fullName>
    </submittedName>
</protein>
<keyword evidence="2" id="KW-1185">Reference proteome</keyword>
<dbReference type="EMBL" id="KV417639">
    <property type="protein sequence ID" value="KZP13004.1"/>
    <property type="molecule type" value="Genomic_DNA"/>
</dbReference>
<dbReference type="Proteomes" id="UP000076532">
    <property type="component" value="Unassembled WGS sequence"/>
</dbReference>
<evidence type="ECO:0000313" key="2">
    <source>
        <dbReference type="Proteomes" id="UP000076532"/>
    </source>
</evidence>
<evidence type="ECO:0000313" key="1">
    <source>
        <dbReference type="EMBL" id="KZP13004.1"/>
    </source>
</evidence>
<name>A0A166BV19_9AGAM</name>